<proteinExistence type="predicted"/>
<dbReference type="EMBL" id="BCSX01000022">
    <property type="protein sequence ID" value="GAS88367.1"/>
    <property type="molecule type" value="Genomic_DNA"/>
</dbReference>
<evidence type="ECO:0000313" key="1">
    <source>
        <dbReference type="EMBL" id="GAS88367.1"/>
    </source>
</evidence>
<name>A0A117I5D4_9MYCO</name>
<gene>
    <name evidence="1" type="ORF">RMCB_2463</name>
</gene>
<comment type="caution">
    <text evidence="1">The sequence shown here is derived from an EMBL/GenBank/DDBJ whole genome shotgun (WGS) entry which is preliminary data.</text>
</comment>
<reference evidence="2" key="1">
    <citation type="journal article" date="2016" name="Genome Announc.">
        <title>Draft Genome Sequences of Five Rapidly Growing Mycobacterium Species, M. thermoresistibile, M. fortuitum subsp. acetamidolyticum, M. canariasense, M. brisbanense, and M. novocastrense.</title>
        <authorList>
            <person name="Katahira K."/>
            <person name="Ogura Y."/>
            <person name="Gotoh Y."/>
            <person name="Hayashi T."/>
        </authorList>
    </citation>
    <scope>NUCLEOTIDE SEQUENCE [LARGE SCALE GENOMIC DNA]</scope>
    <source>
        <strain evidence="2">JCM15654</strain>
    </source>
</reference>
<evidence type="ECO:0000313" key="2">
    <source>
        <dbReference type="Proteomes" id="UP000069620"/>
    </source>
</evidence>
<organism evidence="1 2">
    <name type="scientific">Mycolicibacterium brisbanense</name>
    <dbReference type="NCBI Taxonomy" id="146020"/>
    <lineage>
        <taxon>Bacteria</taxon>
        <taxon>Bacillati</taxon>
        <taxon>Actinomycetota</taxon>
        <taxon>Actinomycetes</taxon>
        <taxon>Mycobacteriales</taxon>
        <taxon>Mycobacteriaceae</taxon>
        <taxon>Mycolicibacterium</taxon>
    </lineage>
</organism>
<dbReference type="RefSeq" id="WP_165606283.1">
    <property type="nucleotide sequence ID" value="NZ_BCSX01000022.1"/>
</dbReference>
<sequence length="215" mass="23440">MGLIDDKYAMLGGDHGFLGPPKSPGEDFGRGRRRKYAFGEIRLDLAAPDPQEAFEVHGAILDHLRTVESPTDPWFPTSDELMTRDGAGRISYFDGAAIVWRKDLGAFAVQGAIYNKWIRIGGVRSAVGYPISDEHASTPPTRRSTFEHGVIDWPGHDWRAFAVHGPILAAWQSTQGASLGGVLTDETPAADGSRFSKFEHGLIRWTKATGAVIVP</sequence>
<reference evidence="2" key="2">
    <citation type="submission" date="2016-02" db="EMBL/GenBank/DDBJ databases">
        <title>Draft genome sequence of five rapidly growing Mycobacterium species.</title>
        <authorList>
            <person name="Katahira K."/>
            <person name="Gotou Y."/>
            <person name="Iida K."/>
            <person name="Ogura Y."/>
            <person name="Hayashi T."/>
        </authorList>
    </citation>
    <scope>NUCLEOTIDE SEQUENCE [LARGE SCALE GENOMIC DNA]</scope>
    <source>
        <strain evidence="2">JCM15654</strain>
    </source>
</reference>
<accession>A0A117I5D4</accession>
<dbReference type="Pfam" id="PF08310">
    <property type="entry name" value="LGFP"/>
    <property type="match status" value="3"/>
</dbReference>
<dbReference type="Proteomes" id="UP000069620">
    <property type="component" value="Unassembled WGS sequence"/>
</dbReference>
<dbReference type="InterPro" id="IPR013207">
    <property type="entry name" value="LGFP"/>
</dbReference>
<dbReference type="STRING" id="146020.RMCB_2463"/>
<protein>
    <submittedName>
        <fullName evidence="1">LGFP repeat protein</fullName>
    </submittedName>
</protein>
<keyword evidence="2" id="KW-1185">Reference proteome</keyword>
<dbReference type="AlphaFoldDB" id="A0A117I5D4"/>